<proteinExistence type="predicted"/>
<keyword evidence="4" id="KW-1185">Reference proteome</keyword>
<evidence type="ECO:0000313" key="3">
    <source>
        <dbReference type="EMBL" id="OIW08189.1"/>
    </source>
</evidence>
<feature type="region of interest" description="Disordered" evidence="1">
    <location>
        <begin position="1"/>
        <end position="23"/>
    </location>
</feature>
<reference evidence="3 4" key="1">
    <citation type="journal article" date="2017" name="Plant Biotechnol. J.">
        <title>A comprehensive draft genome sequence for lupin (Lupinus angustifolius), an emerging health food: insights into plant-microbe interactions and legume evolution.</title>
        <authorList>
            <person name="Hane J.K."/>
            <person name="Ming Y."/>
            <person name="Kamphuis L.G."/>
            <person name="Nelson M.N."/>
            <person name="Garg G."/>
            <person name="Atkins C.A."/>
            <person name="Bayer P.E."/>
            <person name="Bravo A."/>
            <person name="Bringans S."/>
            <person name="Cannon S."/>
            <person name="Edwards D."/>
            <person name="Foley R."/>
            <person name="Gao L.L."/>
            <person name="Harrison M.J."/>
            <person name="Huang W."/>
            <person name="Hurgobin B."/>
            <person name="Li S."/>
            <person name="Liu C.W."/>
            <person name="McGrath A."/>
            <person name="Morahan G."/>
            <person name="Murray J."/>
            <person name="Weller J."/>
            <person name="Jian J."/>
            <person name="Singh K.B."/>
        </authorList>
    </citation>
    <scope>NUCLEOTIDE SEQUENCE [LARGE SCALE GENOMIC DNA]</scope>
    <source>
        <strain evidence="4">cv. Tanjil</strain>
        <tissue evidence="3">Whole plant</tissue>
    </source>
</reference>
<feature type="domain" description="Putative plant transposon protein" evidence="2">
    <location>
        <begin position="29"/>
        <end position="205"/>
    </location>
</feature>
<dbReference type="OMA" id="GCANSHT"/>
<gene>
    <name evidence="3" type="ORF">TanjilG_26478</name>
</gene>
<dbReference type="InterPro" id="IPR046796">
    <property type="entry name" value="Transposase_32_dom"/>
</dbReference>
<dbReference type="Proteomes" id="UP000188354">
    <property type="component" value="Chromosome LG07"/>
</dbReference>
<protein>
    <recommendedName>
        <fullName evidence="2">Putative plant transposon protein domain-containing protein</fullName>
    </recommendedName>
</protein>
<dbReference type="OrthoDB" id="1432955at2759"/>
<dbReference type="Gramene" id="OIW08189">
    <property type="protein sequence ID" value="OIW08189"/>
    <property type="gene ID" value="TanjilG_26478"/>
</dbReference>
<evidence type="ECO:0000256" key="1">
    <source>
        <dbReference type="SAM" id="MobiDB-lite"/>
    </source>
</evidence>
<dbReference type="KEGG" id="lang:109353026"/>
<dbReference type="Pfam" id="PF20167">
    <property type="entry name" value="Transposase_32"/>
    <property type="match status" value="1"/>
</dbReference>
<evidence type="ECO:0000313" key="4">
    <source>
        <dbReference type="Proteomes" id="UP000188354"/>
    </source>
</evidence>
<evidence type="ECO:0000259" key="2">
    <source>
        <dbReference type="Pfam" id="PF20167"/>
    </source>
</evidence>
<organism evidence="3 4">
    <name type="scientific">Lupinus angustifolius</name>
    <name type="common">Narrow-leaved blue lupine</name>
    <dbReference type="NCBI Taxonomy" id="3871"/>
    <lineage>
        <taxon>Eukaryota</taxon>
        <taxon>Viridiplantae</taxon>
        <taxon>Streptophyta</taxon>
        <taxon>Embryophyta</taxon>
        <taxon>Tracheophyta</taxon>
        <taxon>Spermatophyta</taxon>
        <taxon>Magnoliopsida</taxon>
        <taxon>eudicotyledons</taxon>
        <taxon>Gunneridae</taxon>
        <taxon>Pentapetalae</taxon>
        <taxon>rosids</taxon>
        <taxon>fabids</taxon>
        <taxon>Fabales</taxon>
        <taxon>Fabaceae</taxon>
        <taxon>Papilionoideae</taxon>
        <taxon>50 kb inversion clade</taxon>
        <taxon>genistoids sensu lato</taxon>
        <taxon>core genistoids</taxon>
        <taxon>Genisteae</taxon>
        <taxon>Lupinus</taxon>
    </lineage>
</organism>
<dbReference type="EMBL" id="CM007367">
    <property type="protein sequence ID" value="OIW08189.1"/>
    <property type="molecule type" value="Genomic_DNA"/>
</dbReference>
<feature type="compositionally biased region" description="Basic residues" evidence="1">
    <location>
        <begin position="1"/>
        <end position="13"/>
    </location>
</feature>
<accession>A0A1J7I2A6</accession>
<dbReference type="AlphaFoldDB" id="A0A1J7I2A6"/>
<name>A0A1J7I2A6_LUPAN</name>
<sequence>MPRSNRRGSKKKSNVTENVKKSNHGIMGAPMPCNWILVKEFYANAWRIDEPNPIFKSYCRGKDIKFDSFTINEFLGGLENFKPSDEYTIMKNGPYPEAEIERELLKDGCNWVRDAETGHILHIIQDQLKPNPRVWSEFMLCNLLPRSNTNEIPKEHALLLYAICMGKSVDAGAVISAEIDRVAQSEVGELPYPSLITRLLEFHGVSVWGDDDDDDQEPGPATIYPGVRKAGTSGTRRR</sequence>
<feature type="region of interest" description="Disordered" evidence="1">
    <location>
        <begin position="210"/>
        <end position="238"/>
    </location>
</feature>